<organism evidence="1 2">
    <name type="scientific">Ferirhizobium litorale</name>
    <dbReference type="NCBI Taxonomy" id="2927786"/>
    <lineage>
        <taxon>Bacteria</taxon>
        <taxon>Pseudomonadati</taxon>
        <taxon>Pseudomonadota</taxon>
        <taxon>Alphaproteobacteria</taxon>
        <taxon>Hyphomicrobiales</taxon>
        <taxon>Rhizobiaceae</taxon>
        <taxon>Ferirhizobium</taxon>
    </lineage>
</organism>
<evidence type="ECO:0000313" key="1">
    <source>
        <dbReference type="EMBL" id="MDI7923427.1"/>
    </source>
</evidence>
<dbReference type="Proteomes" id="UP001161580">
    <property type="component" value="Unassembled WGS sequence"/>
</dbReference>
<proteinExistence type="predicted"/>
<protein>
    <submittedName>
        <fullName evidence="1">Uncharacterized protein</fullName>
    </submittedName>
</protein>
<reference evidence="1" key="1">
    <citation type="submission" date="2022-03" db="EMBL/GenBank/DDBJ databases">
        <title>Fererhizobium litorale gen. nov., sp. nov., isolated from sandy sediments of the Sea of Japan seashore.</title>
        <authorList>
            <person name="Romanenko L."/>
            <person name="Kurilenko V."/>
            <person name="Otstavnykh N."/>
            <person name="Svetashev V."/>
            <person name="Tekutyeva L."/>
            <person name="Isaeva M."/>
            <person name="Mikhailov V."/>
        </authorList>
    </citation>
    <scope>NUCLEOTIDE SEQUENCE</scope>
    <source>
        <strain evidence="1">KMM 9576</strain>
    </source>
</reference>
<accession>A0AAE3U368</accession>
<keyword evidence="2" id="KW-1185">Reference proteome</keyword>
<evidence type="ECO:0000313" key="2">
    <source>
        <dbReference type="Proteomes" id="UP001161580"/>
    </source>
</evidence>
<name>A0AAE3U368_9HYPH</name>
<comment type="caution">
    <text evidence="1">The sequence shown here is derived from an EMBL/GenBank/DDBJ whole genome shotgun (WGS) entry which is preliminary data.</text>
</comment>
<sequence length="112" mass="11754">MIVVSVSAKELSGVQYRMISALVLAAATVTAFPSQECVAAAHRVMGFLIEEANGTRHEEQIANKIEEAGSADKAAVDLAATLVPGQCVFIITAPDSTVRALAISMLPERQGQ</sequence>
<dbReference type="RefSeq" id="WP_311794493.1">
    <property type="nucleotide sequence ID" value="NZ_JALDYZ010000008.1"/>
</dbReference>
<dbReference type="EMBL" id="JALDYZ010000008">
    <property type="protein sequence ID" value="MDI7923427.1"/>
    <property type="molecule type" value="Genomic_DNA"/>
</dbReference>
<gene>
    <name evidence="1" type="ORF">MRS75_15190</name>
</gene>
<dbReference type="AlphaFoldDB" id="A0AAE3U368"/>